<organism evidence="2 3">
    <name type="scientific">Aegilops tauschii subsp. strangulata</name>
    <name type="common">Goatgrass</name>
    <dbReference type="NCBI Taxonomy" id="200361"/>
    <lineage>
        <taxon>Eukaryota</taxon>
        <taxon>Viridiplantae</taxon>
        <taxon>Streptophyta</taxon>
        <taxon>Embryophyta</taxon>
        <taxon>Tracheophyta</taxon>
        <taxon>Spermatophyta</taxon>
        <taxon>Magnoliopsida</taxon>
        <taxon>Liliopsida</taxon>
        <taxon>Poales</taxon>
        <taxon>Poaceae</taxon>
        <taxon>BOP clade</taxon>
        <taxon>Pooideae</taxon>
        <taxon>Triticodae</taxon>
        <taxon>Triticeae</taxon>
        <taxon>Triticinae</taxon>
        <taxon>Aegilops</taxon>
    </lineage>
</organism>
<dbReference type="SUPFAM" id="SSF50985">
    <property type="entry name" value="RCC1/BLIP-II"/>
    <property type="match status" value="1"/>
</dbReference>
<reference evidence="3" key="1">
    <citation type="journal article" date="2014" name="Science">
        <title>Ancient hybridizations among the ancestral genomes of bread wheat.</title>
        <authorList>
            <consortium name="International Wheat Genome Sequencing Consortium,"/>
            <person name="Marcussen T."/>
            <person name="Sandve S.R."/>
            <person name="Heier L."/>
            <person name="Spannagl M."/>
            <person name="Pfeifer M."/>
            <person name="Jakobsen K.S."/>
            <person name="Wulff B.B."/>
            <person name="Steuernagel B."/>
            <person name="Mayer K.F."/>
            <person name="Olsen O.A."/>
        </authorList>
    </citation>
    <scope>NUCLEOTIDE SEQUENCE [LARGE SCALE GENOMIC DNA]</scope>
    <source>
        <strain evidence="3">cv. AL8/78</strain>
    </source>
</reference>
<keyword evidence="3" id="KW-1185">Reference proteome</keyword>
<name>A0A453NIV4_AEGTS</name>
<dbReference type="Pfam" id="PF13540">
    <property type="entry name" value="RCC1_2"/>
    <property type="match status" value="1"/>
</dbReference>
<dbReference type="Gene3D" id="2.130.10.30">
    <property type="entry name" value="Regulator of chromosome condensation 1/beta-lactamase-inhibitor protein II"/>
    <property type="match status" value="1"/>
</dbReference>
<dbReference type="InterPro" id="IPR000408">
    <property type="entry name" value="Reg_chr_condens"/>
</dbReference>
<protein>
    <submittedName>
        <fullName evidence="2">Uncharacterized protein</fullName>
    </submittedName>
</protein>
<dbReference type="InterPro" id="IPR051210">
    <property type="entry name" value="Ub_ligase/GEF_domain"/>
</dbReference>
<accession>A0A453NIV4</accession>
<dbReference type="Gramene" id="AET6Gv20391900.11">
    <property type="protein sequence ID" value="AET6Gv20391900.11"/>
    <property type="gene ID" value="AET6Gv20391900"/>
</dbReference>
<dbReference type="PANTHER" id="PTHR22870">
    <property type="entry name" value="REGULATOR OF CHROMOSOME CONDENSATION"/>
    <property type="match status" value="1"/>
</dbReference>
<dbReference type="PANTHER" id="PTHR22870:SF408">
    <property type="entry name" value="OS09G0560450 PROTEIN"/>
    <property type="match status" value="1"/>
</dbReference>
<reference evidence="2" key="3">
    <citation type="journal article" date="2017" name="Nature">
        <title>Genome sequence of the progenitor of the wheat D genome Aegilops tauschii.</title>
        <authorList>
            <person name="Luo M.C."/>
            <person name="Gu Y.Q."/>
            <person name="Puiu D."/>
            <person name="Wang H."/>
            <person name="Twardziok S.O."/>
            <person name="Deal K.R."/>
            <person name="Huo N."/>
            <person name="Zhu T."/>
            <person name="Wang L."/>
            <person name="Wang Y."/>
            <person name="McGuire P.E."/>
            <person name="Liu S."/>
            <person name="Long H."/>
            <person name="Ramasamy R.K."/>
            <person name="Rodriguez J.C."/>
            <person name="Van S.L."/>
            <person name="Yuan L."/>
            <person name="Wang Z."/>
            <person name="Xia Z."/>
            <person name="Xiao L."/>
            <person name="Anderson O.D."/>
            <person name="Ouyang S."/>
            <person name="Liang Y."/>
            <person name="Zimin A.V."/>
            <person name="Pertea G."/>
            <person name="Qi P."/>
            <person name="Bennetzen J.L."/>
            <person name="Dai X."/>
            <person name="Dawson M.W."/>
            <person name="Muller H.G."/>
            <person name="Kugler K."/>
            <person name="Rivarola-Duarte L."/>
            <person name="Spannagl M."/>
            <person name="Mayer K.F.X."/>
            <person name="Lu F.H."/>
            <person name="Bevan M.W."/>
            <person name="Leroy P."/>
            <person name="Li P."/>
            <person name="You F.M."/>
            <person name="Sun Q."/>
            <person name="Liu Z."/>
            <person name="Lyons E."/>
            <person name="Wicker T."/>
            <person name="Salzberg S.L."/>
            <person name="Devos K.M."/>
            <person name="Dvorak J."/>
        </authorList>
    </citation>
    <scope>NUCLEOTIDE SEQUENCE [LARGE SCALE GENOMIC DNA]</scope>
    <source>
        <strain evidence="2">cv. AL8/78</strain>
    </source>
</reference>
<reference evidence="2" key="5">
    <citation type="journal article" date="2021" name="G3 (Bethesda)">
        <title>Aegilops tauschii genome assembly Aet v5.0 features greater sequence contiguity and improved annotation.</title>
        <authorList>
            <person name="Wang L."/>
            <person name="Zhu T."/>
            <person name="Rodriguez J.C."/>
            <person name="Deal K.R."/>
            <person name="Dubcovsky J."/>
            <person name="McGuire P.E."/>
            <person name="Lux T."/>
            <person name="Spannagl M."/>
            <person name="Mayer K.F.X."/>
            <person name="Baldrich P."/>
            <person name="Meyers B.C."/>
            <person name="Huo N."/>
            <person name="Gu Y.Q."/>
            <person name="Zhou H."/>
            <person name="Devos K.M."/>
            <person name="Bennetzen J.L."/>
            <person name="Unver T."/>
            <person name="Budak H."/>
            <person name="Gulick P.J."/>
            <person name="Galiba G."/>
            <person name="Kalapos B."/>
            <person name="Nelson D.R."/>
            <person name="Li P."/>
            <person name="You F.M."/>
            <person name="Luo M.C."/>
            <person name="Dvorak J."/>
        </authorList>
    </citation>
    <scope>NUCLEOTIDE SEQUENCE [LARGE SCALE GENOMIC DNA]</scope>
    <source>
        <strain evidence="2">cv. AL8/78</strain>
    </source>
</reference>
<proteinExistence type="predicted"/>
<evidence type="ECO:0000256" key="1">
    <source>
        <dbReference type="ARBA" id="ARBA00022737"/>
    </source>
</evidence>
<dbReference type="PROSITE" id="PS00626">
    <property type="entry name" value="RCC1_2"/>
    <property type="match status" value="1"/>
</dbReference>
<dbReference type="Proteomes" id="UP000015105">
    <property type="component" value="Chromosome 6D"/>
</dbReference>
<evidence type="ECO:0000313" key="3">
    <source>
        <dbReference type="Proteomes" id="UP000015105"/>
    </source>
</evidence>
<reference evidence="2" key="4">
    <citation type="submission" date="2019-03" db="UniProtKB">
        <authorList>
            <consortium name="EnsemblPlants"/>
        </authorList>
    </citation>
    <scope>IDENTIFICATION</scope>
</reference>
<sequence>MICFIKSCDDAFHIRCYDIVLFFRFIYIWVCGLQKIAQVACGWRHTLALTENKNVFSWGRGASGQLGHGEIIDR</sequence>
<dbReference type="AlphaFoldDB" id="A0A453NIV4"/>
<dbReference type="EnsemblPlants" id="AET6Gv20391900.11">
    <property type="protein sequence ID" value="AET6Gv20391900.11"/>
    <property type="gene ID" value="AET6Gv20391900"/>
</dbReference>
<keyword evidence="1" id="KW-0677">Repeat</keyword>
<reference evidence="3" key="2">
    <citation type="journal article" date="2017" name="Nat. Plants">
        <title>The Aegilops tauschii genome reveals multiple impacts of transposons.</title>
        <authorList>
            <person name="Zhao G."/>
            <person name="Zou C."/>
            <person name="Li K."/>
            <person name="Wang K."/>
            <person name="Li T."/>
            <person name="Gao L."/>
            <person name="Zhang X."/>
            <person name="Wang H."/>
            <person name="Yang Z."/>
            <person name="Liu X."/>
            <person name="Jiang W."/>
            <person name="Mao L."/>
            <person name="Kong X."/>
            <person name="Jiao Y."/>
            <person name="Jia J."/>
        </authorList>
    </citation>
    <scope>NUCLEOTIDE SEQUENCE [LARGE SCALE GENOMIC DNA]</scope>
    <source>
        <strain evidence="3">cv. AL8/78</strain>
    </source>
</reference>
<dbReference type="InterPro" id="IPR009091">
    <property type="entry name" value="RCC1/BLIP-II"/>
</dbReference>
<evidence type="ECO:0000313" key="2">
    <source>
        <dbReference type="EnsemblPlants" id="AET6Gv20391900.11"/>
    </source>
</evidence>